<dbReference type="Proteomes" id="UP000001823">
    <property type="component" value="Chromosome"/>
</dbReference>
<dbReference type="RefSeq" id="WP_003452651.1">
    <property type="nucleotide sequence ID" value="NC_008261.1"/>
</dbReference>
<feature type="domain" description="VTT" evidence="7">
    <location>
        <begin position="69"/>
        <end position="187"/>
    </location>
</feature>
<dbReference type="EMBL" id="CP000246">
    <property type="protein sequence ID" value="ABG84887.1"/>
    <property type="molecule type" value="Genomic_DNA"/>
</dbReference>
<keyword evidence="3 6" id="KW-0812">Transmembrane</keyword>
<feature type="transmembrane region" description="Helical" evidence="6">
    <location>
        <begin position="51"/>
        <end position="69"/>
    </location>
</feature>
<dbReference type="PANTHER" id="PTHR12677">
    <property type="entry name" value="GOLGI APPARATUS MEMBRANE PROTEIN TVP38-RELATED"/>
    <property type="match status" value="1"/>
</dbReference>
<reference evidence="8 9" key="1">
    <citation type="journal article" date="2006" name="Genome Res.">
        <title>Skewed genomic variability in strains of the toxigenic bacterial pathogen, Clostridium perfringens.</title>
        <authorList>
            <person name="Myers G.S."/>
            <person name="Rasko D.A."/>
            <person name="Cheung J.K."/>
            <person name="Ravel J."/>
            <person name="Seshadri R."/>
            <person name="Deboy R.T."/>
            <person name="Ren Q."/>
            <person name="Varga J."/>
            <person name="Awad M.M."/>
            <person name="Brinkac L.M."/>
            <person name="Daugherty S.C."/>
            <person name="Haft D.H."/>
            <person name="Dodson R.J."/>
            <person name="Madupu R."/>
            <person name="Nelson W.C."/>
            <person name="Rosovitz M.J."/>
            <person name="Sullivan S.A."/>
            <person name="Khouri H."/>
            <person name="Dimitrov G.I."/>
            <person name="Watkins K.L."/>
            <person name="Mulligan S."/>
            <person name="Benton J."/>
            <person name="Radune D."/>
            <person name="Fisher D.J."/>
            <person name="Atkins H.S."/>
            <person name="Hiscox T."/>
            <person name="Jost B.H."/>
            <person name="Billington S.J."/>
            <person name="Songer J.G."/>
            <person name="McClane B.A."/>
            <person name="Titball R.W."/>
            <person name="Rood J.I."/>
            <person name="Melville S.B."/>
            <person name="Paulsen I.T."/>
        </authorList>
    </citation>
    <scope>NUCLEOTIDE SEQUENCE [LARGE SCALE GENOMIC DNA]</scope>
    <source>
        <strain evidence="9">ATCC 13124 / DSM 756 / JCM 1290 / NCIMB 6125 / NCTC 8237 / S 107 / Type A</strain>
    </source>
</reference>
<dbReference type="GO" id="GO:0005886">
    <property type="term" value="C:plasma membrane"/>
    <property type="evidence" value="ECO:0007669"/>
    <property type="project" value="UniProtKB-SubCell"/>
</dbReference>
<name>A0A0H2YUT9_CLOP1</name>
<feature type="transmembrane region" description="Helical" evidence="6">
    <location>
        <begin position="81"/>
        <end position="106"/>
    </location>
</feature>
<evidence type="ECO:0000256" key="5">
    <source>
        <dbReference type="ARBA" id="ARBA00023136"/>
    </source>
</evidence>
<dbReference type="InterPro" id="IPR015414">
    <property type="entry name" value="TMEM64"/>
</dbReference>
<dbReference type="eggNOG" id="COG0398">
    <property type="taxonomic scope" value="Bacteria"/>
</dbReference>
<dbReference type="KEGG" id="cpf:CPF_0150"/>
<keyword evidence="4 6" id="KW-1133">Transmembrane helix</keyword>
<evidence type="ECO:0000256" key="3">
    <source>
        <dbReference type="ARBA" id="ARBA00022692"/>
    </source>
</evidence>
<keyword evidence="2 6" id="KW-1003">Cell membrane</keyword>
<evidence type="ECO:0000256" key="2">
    <source>
        <dbReference type="ARBA" id="ARBA00022475"/>
    </source>
</evidence>
<comment type="subcellular location">
    <subcellularLocation>
        <location evidence="1 6">Cell membrane</location>
        <topology evidence="1 6">Multi-pass membrane protein</topology>
    </subcellularLocation>
</comment>
<proteinExistence type="inferred from homology"/>
<evidence type="ECO:0000256" key="4">
    <source>
        <dbReference type="ARBA" id="ARBA00022989"/>
    </source>
</evidence>
<gene>
    <name evidence="8" type="ordered locus">CPF_0150</name>
</gene>
<feature type="transmembrane region" description="Helical" evidence="6">
    <location>
        <begin position="194"/>
        <end position="214"/>
    </location>
</feature>
<evidence type="ECO:0000259" key="7">
    <source>
        <dbReference type="Pfam" id="PF09335"/>
    </source>
</evidence>
<evidence type="ECO:0000313" key="8">
    <source>
        <dbReference type="EMBL" id="ABG84887.1"/>
    </source>
</evidence>
<keyword evidence="9" id="KW-1185">Reference proteome</keyword>
<dbReference type="GeneID" id="93000548"/>
<organism evidence="8 9">
    <name type="scientific">Clostridium perfringens (strain ATCC 13124 / DSM 756 / JCM 1290 / NCIMB 6125 / NCTC 8237 / Type A)</name>
    <dbReference type="NCBI Taxonomy" id="195103"/>
    <lineage>
        <taxon>Bacteria</taxon>
        <taxon>Bacillati</taxon>
        <taxon>Bacillota</taxon>
        <taxon>Clostridia</taxon>
        <taxon>Eubacteriales</taxon>
        <taxon>Clostridiaceae</taxon>
        <taxon>Clostridium</taxon>
    </lineage>
</organism>
<evidence type="ECO:0000256" key="6">
    <source>
        <dbReference type="RuleBase" id="RU366058"/>
    </source>
</evidence>
<dbReference type="AlphaFoldDB" id="A0A0H2YUT9"/>
<protein>
    <recommendedName>
        <fullName evidence="6">TVP38/TMEM64 family membrane protein</fullName>
    </recommendedName>
</protein>
<dbReference type="HOGENOM" id="CLU_038944_5_1_9"/>
<feature type="transmembrane region" description="Helical" evidence="6">
    <location>
        <begin position="153"/>
        <end position="174"/>
    </location>
</feature>
<accession>A0A0H2YUT9</accession>
<dbReference type="PANTHER" id="PTHR12677:SF59">
    <property type="entry name" value="GOLGI APPARATUS MEMBRANE PROTEIN TVP38-RELATED"/>
    <property type="match status" value="1"/>
</dbReference>
<dbReference type="InterPro" id="IPR032816">
    <property type="entry name" value="VTT_dom"/>
</dbReference>
<comment type="similarity">
    <text evidence="6">Belongs to the TVP38/TMEM64 family.</text>
</comment>
<dbReference type="PaxDb" id="195103-CPF_0150"/>
<keyword evidence="5 6" id="KW-0472">Membrane</keyword>
<sequence>MKKKSLIILSIIVLIFVCITLYLTREHIMVFYKLITNGEVVKSYLERFGPWAAVIFFVFQILQVVIFFIPGEVIQAAGGYIFGALGGTLLSFFGIAVGSAILFYICQKFGKKLVQRFVPKDMYDKLEKILNSPKFKLILVILFFLPGAPKDSLIMVCALSNITIGHFIIFSMIGRIPALVASSFMGANLAEGNIVGVIIIGVIALIACALGVIFRKDVFKYMEKL</sequence>
<dbReference type="Pfam" id="PF09335">
    <property type="entry name" value="VTT_dom"/>
    <property type="match status" value="1"/>
</dbReference>
<feature type="transmembrane region" description="Helical" evidence="6">
    <location>
        <begin position="6"/>
        <end position="24"/>
    </location>
</feature>
<evidence type="ECO:0000256" key="1">
    <source>
        <dbReference type="ARBA" id="ARBA00004651"/>
    </source>
</evidence>
<evidence type="ECO:0000313" key="9">
    <source>
        <dbReference type="Proteomes" id="UP000001823"/>
    </source>
</evidence>